<accession>A0A2B4RPM2</accession>
<proteinExistence type="predicted"/>
<evidence type="ECO:0000313" key="2">
    <source>
        <dbReference type="Proteomes" id="UP000225706"/>
    </source>
</evidence>
<dbReference type="EMBL" id="LSMT01000408">
    <property type="protein sequence ID" value="PFX18480.1"/>
    <property type="molecule type" value="Genomic_DNA"/>
</dbReference>
<sequence>MDDRCNSLKYIFSHESHVHCCVSYKSSCSFKDDSQSSELYSEHIKDVVYTTTVVLLLLFAVYEFAESKPTIPAKEIEDLDLLAGDMASEMAGDSAEYEAEEDVLLDDEKRVGRDTERSKPTVPAEDDIMTLISTLPDDEVDDGALRGRGKKVRRDTANNSCVKDYRYKRIADGITVKTVVCVNGCYEIYGVFHPPHRDQRLILPVDCKKK</sequence>
<dbReference type="OrthoDB" id="5951741at2759"/>
<dbReference type="AlphaFoldDB" id="A0A2B4RPM2"/>
<reference evidence="2" key="1">
    <citation type="journal article" date="2017" name="bioRxiv">
        <title>Comparative analysis of the genomes of Stylophora pistillata and Acropora digitifera provides evidence for extensive differences between species of corals.</title>
        <authorList>
            <person name="Voolstra C.R."/>
            <person name="Li Y."/>
            <person name="Liew Y.J."/>
            <person name="Baumgarten S."/>
            <person name="Zoccola D."/>
            <person name="Flot J.-F."/>
            <person name="Tambutte S."/>
            <person name="Allemand D."/>
            <person name="Aranda M."/>
        </authorList>
    </citation>
    <scope>NUCLEOTIDE SEQUENCE [LARGE SCALE GENOMIC DNA]</scope>
</reference>
<evidence type="ECO:0000313" key="1">
    <source>
        <dbReference type="EMBL" id="PFX18480.1"/>
    </source>
</evidence>
<name>A0A2B4RPM2_STYPI</name>
<organism evidence="1 2">
    <name type="scientific">Stylophora pistillata</name>
    <name type="common">Smooth cauliflower coral</name>
    <dbReference type="NCBI Taxonomy" id="50429"/>
    <lineage>
        <taxon>Eukaryota</taxon>
        <taxon>Metazoa</taxon>
        <taxon>Cnidaria</taxon>
        <taxon>Anthozoa</taxon>
        <taxon>Hexacorallia</taxon>
        <taxon>Scleractinia</taxon>
        <taxon>Astrocoeniina</taxon>
        <taxon>Pocilloporidae</taxon>
        <taxon>Stylophora</taxon>
    </lineage>
</organism>
<comment type="caution">
    <text evidence="1">The sequence shown here is derived from an EMBL/GenBank/DDBJ whole genome shotgun (WGS) entry which is preliminary data.</text>
</comment>
<keyword evidence="2" id="KW-1185">Reference proteome</keyword>
<dbReference type="Proteomes" id="UP000225706">
    <property type="component" value="Unassembled WGS sequence"/>
</dbReference>
<gene>
    <name evidence="1" type="ORF">AWC38_SpisGene17141</name>
</gene>
<protein>
    <submittedName>
        <fullName evidence="1">Uncharacterized protein</fullName>
    </submittedName>
</protein>